<sequence length="55" mass="5810">GNHYLSLSKLRSGKRRKTAGCSERTFHCNVVGAGVAHGMQGGNQVNKEESGALPL</sequence>
<protein>
    <submittedName>
        <fullName evidence="1">Uncharacterized protein</fullName>
    </submittedName>
</protein>
<reference evidence="1 2" key="1">
    <citation type="submission" date="2024-08" db="EMBL/GenBank/DDBJ databases">
        <authorList>
            <person name="Cucini C."/>
            <person name="Frati F."/>
        </authorList>
    </citation>
    <scope>NUCLEOTIDE SEQUENCE [LARGE SCALE GENOMIC DNA]</scope>
</reference>
<organism evidence="1 2">
    <name type="scientific">Orchesella dallaii</name>
    <dbReference type="NCBI Taxonomy" id="48710"/>
    <lineage>
        <taxon>Eukaryota</taxon>
        <taxon>Metazoa</taxon>
        <taxon>Ecdysozoa</taxon>
        <taxon>Arthropoda</taxon>
        <taxon>Hexapoda</taxon>
        <taxon>Collembola</taxon>
        <taxon>Entomobryomorpha</taxon>
        <taxon>Entomobryoidea</taxon>
        <taxon>Orchesellidae</taxon>
        <taxon>Orchesellinae</taxon>
        <taxon>Orchesella</taxon>
    </lineage>
</organism>
<dbReference type="EMBL" id="CAXLJM020000062">
    <property type="protein sequence ID" value="CAL8120508.1"/>
    <property type="molecule type" value="Genomic_DNA"/>
</dbReference>
<comment type="caution">
    <text evidence="1">The sequence shown here is derived from an EMBL/GenBank/DDBJ whole genome shotgun (WGS) entry which is preliminary data.</text>
</comment>
<gene>
    <name evidence="1" type="ORF">ODALV1_LOCUS19001</name>
</gene>
<name>A0ABP1R899_9HEXA</name>
<dbReference type="Proteomes" id="UP001642540">
    <property type="component" value="Unassembled WGS sequence"/>
</dbReference>
<proteinExistence type="predicted"/>
<accession>A0ABP1R899</accession>
<evidence type="ECO:0000313" key="1">
    <source>
        <dbReference type="EMBL" id="CAL8120508.1"/>
    </source>
</evidence>
<keyword evidence="2" id="KW-1185">Reference proteome</keyword>
<feature type="non-terminal residue" evidence="1">
    <location>
        <position position="1"/>
    </location>
</feature>
<evidence type="ECO:0000313" key="2">
    <source>
        <dbReference type="Proteomes" id="UP001642540"/>
    </source>
</evidence>